<keyword evidence="5" id="KW-1185">Reference proteome</keyword>
<dbReference type="InterPro" id="IPR035940">
    <property type="entry name" value="CAP_sf"/>
</dbReference>
<dbReference type="AlphaFoldDB" id="A0A1L6J5P0"/>
<evidence type="ECO:0000313" key="3">
    <source>
        <dbReference type="EMBL" id="APR51184.1"/>
    </source>
</evidence>
<dbReference type="InterPro" id="IPR018244">
    <property type="entry name" value="Allrgn_V5/Tpx1_CS"/>
</dbReference>
<dbReference type="PANTHER" id="PTHR10334">
    <property type="entry name" value="CYSTEINE-RICH SECRETORY PROTEIN-RELATED"/>
    <property type="match status" value="1"/>
</dbReference>
<keyword evidence="1" id="KW-0732">Signal</keyword>
<dbReference type="GO" id="GO:0005576">
    <property type="term" value="C:extracellular region"/>
    <property type="evidence" value="ECO:0007669"/>
    <property type="project" value="InterPro"/>
</dbReference>
<gene>
    <name evidence="3" type="ORF">BRX40_00955</name>
    <name evidence="4" type="ORF">CA257_19910</name>
</gene>
<dbReference type="KEGG" id="skr:BRX40_00955"/>
<sequence>MRPNGGLRKMLLPLLLLAGCSAAPQDPPDRVIEPRRFEENAPRGHDRLRETMLDLHNDARADVRMPPLSWDPALAKAAESYAKELARRSVFEHSKQPRGPAAQGENLWTGTRGAYRYEEMAQHWIDERRDFVNGPVPNVSRTGKFGDTGHYSQIVWNGTTRVGCALASNRRDDYLVCRYSPAGNVWGRKALP</sequence>
<dbReference type="InterPro" id="IPR001283">
    <property type="entry name" value="CRISP-related"/>
</dbReference>
<dbReference type="Proteomes" id="UP000185161">
    <property type="component" value="Chromosome"/>
</dbReference>
<dbReference type="SUPFAM" id="SSF55797">
    <property type="entry name" value="PR-1-like"/>
    <property type="match status" value="1"/>
</dbReference>
<dbReference type="PRINTS" id="PR00838">
    <property type="entry name" value="V5ALLERGEN"/>
</dbReference>
<dbReference type="Proteomes" id="UP000286681">
    <property type="component" value="Unassembled WGS sequence"/>
</dbReference>
<reference evidence="5" key="2">
    <citation type="submission" date="2016-12" db="EMBL/GenBank/DDBJ databases">
        <title>Whole genome sequencing of Sphingomonas sp. ABOJV.</title>
        <authorList>
            <person name="Conlan S."/>
            <person name="Thomas P.J."/>
            <person name="Mullikin J."/>
            <person name="Palmore T.N."/>
            <person name="Frank K.M."/>
            <person name="Segre J.A."/>
        </authorList>
    </citation>
    <scope>NUCLEOTIDE SEQUENCE [LARGE SCALE GENOMIC DNA]</scope>
    <source>
        <strain evidence="5">ABOJV</strain>
    </source>
</reference>
<dbReference type="CDD" id="cd05382">
    <property type="entry name" value="CAP_GAPR1-like"/>
    <property type="match status" value="1"/>
</dbReference>
<protein>
    <submittedName>
        <fullName evidence="3">Serine protease</fullName>
    </submittedName>
</protein>
<dbReference type="GO" id="GO:0006508">
    <property type="term" value="P:proteolysis"/>
    <property type="evidence" value="ECO:0007669"/>
    <property type="project" value="UniProtKB-KW"/>
</dbReference>
<dbReference type="STRING" id="93064.BRX40_00955"/>
<dbReference type="PROSITE" id="PS01010">
    <property type="entry name" value="CRISP_2"/>
    <property type="match status" value="1"/>
</dbReference>
<dbReference type="EMBL" id="QQWO01000022">
    <property type="protein sequence ID" value="RSU99423.1"/>
    <property type="molecule type" value="Genomic_DNA"/>
</dbReference>
<dbReference type="PROSITE" id="PS01009">
    <property type="entry name" value="CRISP_1"/>
    <property type="match status" value="1"/>
</dbReference>
<dbReference type="OrthoDB" id="9794228at2"/>
<name>A0A1L6J5P0_9SPHN</name>
<keyword evidence="3" id="KW-0378">Hydrolase</keyword>
<dbReference type="EMBL" id="CP018820">
    <property type="protein sequence ID" value="APR51184.1"/>
    <property type="molecule type" value="Genomic_DNA"/>
</dbReference>
<organism evidence="3 5">
    <name type="scientific">Sphingomonas koreensis</name>
    <dbReference type="NCBI Taxonomy" id="93064"/>
    <lineage>
        <taxon>Bacteria</taxon>
        <taxon>Pseudomonadati</taxon>
        <taxon>Pseudomonadota</taxon>
        <taxon>Alphaproteobacteria</taxon>
        <taxon>Sphingomonadales</taxon>
        <taxon>Sphingomonadaceae</taxon>
        <taxon>Sphingomonas</taxon>
    </lineage>
</organism>
<dbReference type="PRINTS" id="PR00837">
    <property type="entry name" value="V5TPXLIKE"/>
</dbReference>
<dbReference type="InterPro" id="IPR002413">
    <property type="entry name" value="V5_allergen-like"/>
</dbReference>
<proteinExistence type="predicted"/>
<dbReference type="GO" id="GO:0008233">
    <property type="term" value="F:peptidase activity"/>
    <property type="evidence" value="ECO:0007669"/>
    <property type="project" value="UniProtKB-KW"/>
</dbReference>
<accession>A0A1L6J5P0</accession>
<feature type="signal peptide" evidence="1">
    <location>
        <begin position="1"/>
        <end position="22"/>
    </location>
</feature>
<dbReference type="SMART" id="SM00198">
    <property type="entry name" value="SCP"/>
    <property type="match status" value="1"/>
</dbReference>
<dbReference type="PROSITE" id="PS51257">
    <property type="entry name" value="PROKAR_LIPOPROTEIN"/>
    <property type="match status" value="1"/>
</dbReference>
<feature type="chain" id="PRO_5041864501" evidence="1">
    <location>
        <begin position="23"/>
        <end position="192"/>
    </location>
</feature>
<evidence type="ECO:0000259" key="2">
    <source>
        <dbReference type="SMART" id="SM00198"/>
    </source>
</evidence>
<evidence type="ECO:0000256" key="1">
    <source>
        <dbReference type="SAM" id="SignalP"/>
    </source>
</evidence>
<evidence type="ECO:0000313" key="4">
    <source>
        <dbReference type="EMBL" id="RSU99423.1"/>
    </source>
</evidence>
<dbReference type="InterPro" id="IPR034113">
    <property type="entry name" value="SCP_GAPR1-like"/>
</dbReference>
<dbReference type="Pfam" id="PF00188">
    <property type="entry name" value="CAP"/>
    <property type="match status" value="1"/>
</dbReference>
<dbReference type="InterPro" id="IPR014044">
    <property type="entry name" value="CAP_dom"/>
</dbReference>
<feature type="domain" description="SCP" evidence="2">
    <location>
        <begin position="47"/>
        <end position="187"/>
    </location>
</feature>
<evidence type="ECO:0000313" key="6">
    <source>
        <dbReference type="Proteomes" id="UP000286681"/>
    </source>
</evidence>
<dbReference type="Gene3D" id="3.40.33.10">
    <property type="entry name" value="CAP"/>
    <property type="match status" value="1"/>
</dbReference>
<keyword evidence="3" id="KW-0645">Protease</keyword>
<evidence type="ECO:0000313" key="5">
    <source>
        <dbReference type="Proteomes" id="UP000185161"/>
    </source>
</evidence>
<reference evidence="3" key="1">
    <citation type="submission" date="2016-12" db="EMBL/GenBank/DDBJ databases">
        <title>Whole genome sequencing of Sphingomonas koreensis.</title>
        <authorList>
            <person name="Conlan S."/>
            <person name="Thomas P.J."/>
            <person name="Mullikin J."/>
            <person name="Palmore T.N."/>
            <person name="Frank K.M."/>
            <person name="Segre J.A."/>
        </authorList>
    </citation>
    <scope>NUCLEOTIDE SEQUENCE</scope>
    <source>
        <strain evidence="3">ABOJV</strain>
    </source>
</reference>
<reference evidence="4 6" key="3">
    <citation type="submission" date="2018-07" db="EMBL/GenBank/DDBJ databases">
        <title>Genomic and Epidemiologic Investigation of an Indolent Hospital Outbreak.</title>
        <authorList>
            <person name="Johnson R.C."/>
            <person name="Deming C."/>
            <person name="Conlan S."/>
            <person name="Zellmer C.J."/>
            <person name="Michelin A.V."/>
            <person name="Lee-Lin S."/>
            <person name="Thomas P.J."/>
            <person name="Park M."/>
            <person name="Weingarten R.A."/>
            <person name="Less J."/>
            <person name="Dekker J.P."/>
            <person name="Frank K.M."/>
            <person name="Musser K.A."/>
            <person name="Mcquiston J.R."/>
            <person name="Henderson D.K."/>
            <person name="Lau A.F."/>
            <person name="Palmore T.N."/>
            <person name="Segre J.A."/>
        </authorList>
    </citation>
    <scope>NUCLEOTIDE SEQUENCE [LARGE SCALE GENOMIC DNA]</scope>
    <source>
        <strain evidence="4 6">SK-NIH.Env10_0317</strain>
    </source>
</reference>